<protein>
    <recommendedName>
        <fullName evidence="3">Esterase YqiA</fullName>
    </recommendedName>
</protein>
<name>A0A5S9MMW5_9GAMM</name>
<dbReference type="EMBL" id="CACSII010000001">
    <property type="protein sequence ID" value="CAA0078294.1"/>
    <property type="molecule type" value="Genomic_DNA"/>
</dbReference>
<sequence length="203" mass="22874">MNSRPLIIYIHGFLSSAKASKAQLIDDFIQDRQLDVDFLRPDLACYPLAAIEQLNQLISQYSNRPVCLVGSSLGGFYARYLALQWQVTSVMINPAIRPYELMHHYLGVNENPYTGEQFTLTPTHMNDLKSLAVNPGPAFDRTLVLIQTADEVLNAIEASNYYCGASCWIESGGDHQFQGFERYLAPVFDWIFSHQAPKAHVSQ</sequence>
<accession>A0A5S9MMW5</accession>
<dbReference type="OrthoDB" id="9814831at2"/>
<reference evidence="1 2" key="1">
    <citation type="submission" date="2019-11" db="EMBL/GenBank/DDBJ databases">
        <authorList>
            <person name="Holert J."/>
        </authorList>
    </citation>
    <scope>NUCLEOTIDE SEQUENCE [LARGE SCALE GENOMIC DNA]</scope>
    <source>
        <strain evidence="1">BC5_2</strain>
    </source>
</reference>
<evidence type="ECO:0000313" key="2">
    <source>
        <dbReference type="Proteomes" id="UP000434580"/>
    </source>
</evidence>
<dbReference type="PANTHER" id="PTHR35602:SF3">
    <property type="entry name" value="ESTERASE YQIA"/>
    <property type="match status" value="1"/>
</dbReference>
<dbReference type="Gene3D" id="3.40.50.1820">
    <property type="entry name" value="alpha/beta hydrolase"/>
    <property type="match status" value="1"/>
</dbReference>
<dbReference type="AlphaFoldDB" id="A0A5S9MMW5"/>
<evidence type="ECO:0008006" key="3">
    <source>
        <dbReference type="Google" id="ProtNLM"/>
    </source>
</evidence>
<dbReference type="PANTHER" id="PTHR35602">
    <property type="entry name" value="ESTERASE YQIA-RELATED"/>
    <property type="match status" value="1"/>
</dbReference>
<gene>
    <name evidence="1" type="ORF">DPBNPPHM_00004</name>
</gene>
<dbReference type="Proteomes" id="UP000434580">
    <property type="component" value="Unassembled WGS sequence"/>
</dbReference>
<dbReference type="InterPro" id="IPR008886">
    <property type="entry name" value="UPF0227/Esterase_YqiA"/>
</dbReference>
<dbReference type="InterPro" id="IPR029058">
    <property type="entry name" value="AB_hydrolase_fold"/>
</dbReference>
<dbReference type="Pfam" id="PF05728">
    <property type="entry name" value="UPF0227"/>
    <property type="match status" value="1"/>
</dbReference>
<proteinExistence type="predicted"/>
<organism evidence="1 2">
    <name type="scientific">BD1-7 clade bacterium</name>
    <dbReference type="NCBI Taxonomy" id="2029982"/>
    <lineage>
        <taxon>Bacteria</taxon>
        <taxon>Pseudomonadati</taxon>
        <taxon>Pseudomonadota</taxon>
        <taxon>Gammaproteobacteria</taxon>
        <taxon>Cellvibrionales</taxon>
        <taxon>Spongiibacteraceae</taxon>
        <taxon>BD1-7 clade</taxon>
    </lineage>
</organism>
<dbReference type="SUPFAM" id="SSF53474">
    <property type="entry name" value="alpha/beta-Hydrolases"/>
    <property type="match status" value="1"/>
</dbReference>
<evidence type="ECO:0000313" key="1">
    <source>
        <dbReference type="EMBL" id="CAA0078294.1"/>
    </source>
</evidence>